<organism evidence="1 2">
    <name type="scientific">Portunus trituberculatus</name>
    <name type="common">Swimming crab</name>
    <name type="synonym">Neptunus trituberculatus</name>
    <dbReference type="NCBI Taxonomy" id="210409"/>
    <lineage>
        <taxon>Eukaryota</taxon>
        <taxon>Metazoa</taxon>
        <taxon>Ecdysozoa</taxon>
        <taxon>Arthropoda</taxon>
        <taxon>Crustacea</taxon>
        <taxon>Multicrustacea</taxon>
        <taxon>Malacostraca</taxon>
        <taxon>Eumalacostraca</taxon>
        <taxon>Eucarida</taxon>
        <taxon>Decapoda</taxon>
        <taxon>Pleocyemata</taxon>
        <taxon>Brachyura</taxon>
        <taxon>Eubrachyura</taxon>
        <taxon>Portunoidea</taxon>
        <taxon>Portunidae</taxon>
        <taxon>Portuninae</taxon>
        <taxon>Portunus</taxon>
    </lineage>
</organism>
<accession>A0A5B7E8Q5</accession>
<dbReference type="Proteomes" id="UP000324222">
    <property type="component" value="Unassembled WGS sequence"/>
</dbReference>
<dbReference type="AlphaFoldDB" id="A0A5B7E8Q5"/>
<sequence length="83" mass="9601">MMVEIFCMHYAAKNVFMSKPQSARRQHTGGRSSSARLRVLQLTRVVAHLSFVFIETTDWQPRAHSSFSLLCHESRRILKVPKT</sequence>
<evidence type="ECO:0000313" key="1">
    <source>
        <dbReference type="EMBL" id="MPC29737.1"/>
    </source>
</evidence>
<reference evidence="1 2" key="1">
    <citation type="submission" date="2019-05" db="EMBL/GenBank/DDBJ databases">
        <title>Another draft genome of Portunus trituberculatus and its Hox gene families provides insights of decapod evolution.</title>
        <authorList>
            <person name="Jeong J.-H."/>
            <person name="Song I."/>
            <person name="Kim S."/>
            <person name="Choi T."/>
            <person name="Kim D."/>
            <person name="Ryu S."/>
            <person name="Kim W."/>
        </authorList>
    </citation>
    <scope>NUCLEOTIDE SEQUENCE [LARGE SCALE GENOMIC DNA]</scope>
    <source>
        <tissue evidence="1">Muscle</tissue>
    </source>
</reference>
<comment type="caution">
    <text evidence="1">The sequence shown here is derived from an EMBL/GenBank/DDBJ whole genome shotgun (WGS) entry which is preliminary data.</text>
</comment>
<evidence type="ECO:0000313" key="2">
    <source>
        <dbReference type="Proteomes" id="UP000324222"/>
    </source>
</evidence>
<protein>
    <submittedName>
        <fullName evidence="1">Uncharacterized protein</fullName>
    </submittedName>
</protein>
<keyword evidence="2" id="KW-1185">Reference proteome</keyword>
<gene>
    <name evidence="1" type="ORF">E2C01_022986</name>
</gene>
<dbReference type="EMBL" id="VSRR010002127">
    <property type="protein sequence ID" value="MPC29737.1"/>
    <property type="molecule type" value="Genomic_DNA"/>
</dbReference>
<name>A0A5B7E8Q5_PORTR</name>
<proteinExistence type="predicted"/>